<protein>
    <submittedName>
        <fullName evidence="8">MARVEL domain-containing protein</fullName>
    </submittedName>
</protein>
<name>A0A915HWH9_ROMCU</name>
<feature type="domain" description="MARVEL" evidence="6">
    <location>
        <begin position="32"/>
        <end position="169"/>
    </location>
</feature>
<feature type="transmembrane region" description="Helical" evidence="5">
    <location>
        <begin position="148"/>
        <end position="169"/>
    </location>
</feature>
<organism evidence="7 8">
    <name type="scientific">Romanomermis culicivorax</name>
    <name type="common">Nematode worm</name>
    <dbReference type="NCBI Taxonomy" id="13658"/>
    <lineage>
        <taxon>Eukaryota</taxon>
        <taxon>Metazoa</taxon>
        <taxon>Ecdysozoa</taxon>
        <taxon>Nematoda</taxon>
        <taxon>Enoplea</taxon>
        <taxon>Dorylaimia</taxon>
        <taxon>Mermithida</taxon>
        <taxon>Mermithoidea</taxon>
        <taxon>Mermithidae</taxon>
        <taxon>Romanomermis</taxon>
    </lineage>
</organism>
<dbReference type="OMA" id="TAFICAN"/>
<reference evidence="8" key="1">
    <citation type="submission" date="2022-11" db="UniProtKB">
        <authorList>
            <consortium name="WormBaseParasite"/>
        </authorList>
    </citation>
    <scope>IDENTIFICATION</scope>
</reference>
<evidence type="ECO:0000256" key="4">
    <source>
        <dbReference type="ARBA" id="ARBA00023136"/>
    </source>
</evidence>
<accession>A0A915HWH9</accession>
<keyword evidence="2 5" id="KW-0812">Transmembrane</keyword>
<evidence type="ECO:0000313" key="7">
    <source>
        <dbReference type="Proteomes" id="UP000887565"/>
    </source>
</evidence>
<dbReference type="GO" id="GO:0016020">
    <property type="term" value="C:membrane"/>
    <property type="evidence" value="ECO:0007669"/>
    <property type="project" value="UniProtKB-SubCell"/>
</dbReference>
<feature type="transmembrane region" description="Helical" evidence="5">
    <location>
        <begin position="64"/>
        <end position="84"/>
    </location>
</feature>
<evidence type="ECO:0000256" key="3">
    <source>
        <dbReference type="ARBA" id="ARBA00022989"/>
    </source>
</evidence>
<evidence type="ECO:0000256" key="1">
    <source>
        <dbReference type="ARBA" id="ARBA00004141"/>
    </source>
</evidence>
<dbReference type="Proteomes" id="UP000887565">
    <property type="component" value="Unplaced"/>
</dbReference>
<keyword evidence="3 5" id="KW-1133">Transmembrane helix</keyword>
<keyword evidence="7" id="KW-1185">Reference proteome</keyword>
<dbReference type="WBParaSite" id="nRc.2.0.1.t06160-RA">
    <property type="protein sequence ID" value="nRc.2.0.1.t06160-RA"/>
    <property type="gene ID" value="nRc.2.0.1.g06160"/>
</dbReference>
<dbReference type="InterPro" id="IPR008253">
    <property type="entry name" value="Marvel"/>
</dbReference>
<sequence>MLFINPHSYVDEENHPYFTVTRRIVSPGWCVTKMAVLKWLEITCCIIILIVAEPYIFTWSGYNYIAFTCFMCLILTIATMVVFFCQTHRGKLDFLPWKYIEISYDLLAMMLFVFALAVSLYDCINLSEGSQKHHSKKLQQSSLSDLRARVYTITAFICANSIFYFLSAIHAHSSYL</sequence>
<proteinExistence type="predicted"/>
<evidence type="ECO:0000256" key="2">
    <source>
        <dbReference type="ARBA" id="ARBA00022692"/>
    </source>
</evidence>
<keyword evidence="4 5" id="KW-0472">Membrane</keyword>
<evidence type="ECO:0000256" key="5">
    <source>
        <dbReference type="SAM" id="Phobius"/>
    </source>
</evidence>
<feature type="transmembrane region" description="Helical" evidence="5">
    <location>
        <begin position="104"/>
        <end position="127"/>
    </location>
</feature>
<dbReference type="Pfam" id="PF01284">
    <property type="entry name" value="MARVEL"/>
    <property type="match status" value="1"/>
</dbReference>
<dbReference type="AlphaFoldDB" id="A0A915HWH9"/>
<feature type="transmembrane region" description="Helical" evidence="5">
    <location>
        <begin position="36"/>
        <end position="57"/>
    </location>
</feature>
<evidence type="ECO:0000259" key="6">
    <source>
        <dbReference type="Pfam" id="PF01284"/>
    </source>
</evidence>
<evidence type="ECO:0000313" key="8">
    <source>
        <dbReference type="WBParaSite" id="nRc.2.0.1.t06160-RA"/>
    </source>
</evidence>
<comment type="subcellular location">
    <subcellularLocation>
        <location evidence="1">Membrane</location>
        <topology evidence="1">Multi-pass membrane protein</topology>
    </subcellularLocation>
</comment>